<comment type="caution">
    <text evidence="1">The sequence shown here is derived from an EMBL/GenBank/DDBJ whole genome shotgun (WGS) entry which is preliminary data.</text>
</comment>
<organism evidence="1 2">
    <name type="scientific">Irpex rosettiformis</name>
    <dbReference type="NCBI Taxonomy" id="378272"/>
    <lineage>
        <taxon>Eukaryota</taxon>
        <taxon>Fungi</taxon>
        <taxon>Dikarya</taxon>
        <taxon>Basidiomycota</taxon>
        <taxon>Agaricomycotina</taxon>
        <taxon>Agaricomycetes</taxon>
        <taxon>Polyporales</taxon>
        <taxon>Irpicaceae</taxon>
        <taxon>Irpex</taxon>
    </lineage>
</organism>
<dbReference type="Proteomes" id="UP001055072">
    <property type="component" value="Unassembled WGS sequence"/>
</dbReference>
<keyword evidence="2" id="KW-1185">Reference proteome</keyword>
<name>A0ACB8TY62_9APHY</name>
<sequence length="226" mass="25988">MHSIPPFPLSPPRVTWRGWISAKAWLDRPFDGTRTGWYMSTSIHRRVPSASSTGSSSTHPLEQSCVLRFFDTRTVKRTTRVERFNHLLGPTGVVLITRTYVPFCFGCKSRHTKTRVGEVISRWRGGLRPCILLSSTWYLSSSLKGQDNEYGKYYRHGREFLDRYPSHQSPRTSNWTLPCVSGPGINVLGSTRWQYDNRDRMFHPSTVSFMNDVRPEGDSSNVRLDD</sequence>
<evidence type="ECO:0000313" key="2">
    <source>
        <dbReference type="Proteomes" id="UP001055072"/>
    </source>
</evidence>
<dbReference type="EMBL" id="MU274920">
    <property type="protein sequence ID" value="KAI0086940.1"/>
    <property type="molecule type" value="Genomic_DNA"/>
</dbReference>
<gene>
    <name evidence="1" type="ORF">BDY19DRAFT_317402</name>
</gene>
<accession>A0ACB8TY62</accession>
<protein>
    <submittedName>
        <fullName evidence="1">Uncharacterized protein</fullName>
    </submittedName>
</protein>
<reference evidence="1" key="1">
    <citation type="journal article" date="2021" name="Environ. Microbiol.">
        <title>Gene family expansions and transcriptome signatures uncover fungal adaptations to wood decay.</title>
        <authorList>
            <person name="Hage H."/>
            <person name="Miyauchi S."/>
            <person name="Viragh M."/>
            <person name="Drula E."/>
            <person name="Min B."/>
            <person name="Chaduli D."/>
            <person name="Navarro D."/>
            <person name="Favel A."/>
            <person name="Norest M."/>
            <person name="Lesage-Meessen L."/>
            <person name="Balint B."/>
            <person name="Merenyi Z."/>
            <person name="de Eugenio L."/>
            <person name="Morin E."/>
            <person name="Martinez A.T."/>
            <person name="Baldrian P."/>
            <person name="Stursova M."/>
            <person name="Martinez M.J."/>
            <person name="Novotny C."/>
            <person name="Magnuson J.K."/>
            <person name="Spatafora J.W."/>
            <person name="Maurice S."/>
            <person name="Pangilinan J."/>
            <person name="Andreopoulos W."/>
            <person name="LaButti K."/>
            <person name="Hundley H."/>
            <person name="Na H."/>
            <person name="Kuo A."/>
            <person name="Barry K."/>
            <person name="Lipzen A."/>
            <person name="Henrissat B."/>
            <person name="Riley R."/>
            <person name="Ahrendt S."/>
            <person name="Nagy L.G."/>
            <person name="Grigoriev I.V."/>
            <person name="Martin F."/>
            <person name="Rosso M.N."/>
        </authorList>
    </citation>
    <scope>NUCLEOTIDE SEQUENCE</scope>
    <source>
        <strain evidence="1">CBS 384.51</strain>
    </source>
</reference>
<evidence type="ECO:0000313" key="1">
    <source>
        <dbReference type="EMBL" id="KAI0086940.1"/>
    </source>
</evidence>
<proteinExistence type="predicted"/>